<dbReference type="PANTHER" id="PTHR45875">
    <property type="entry name" value="METHYLTRANSFERASE N6AMT1"/>
    <property type="match status" value="1"/>
</dbReference>
<name>A0A1M6JFL1_9ACTN</name>
<accession>A0A1M6JFL1</accession>
<evidence type="ECO:0000256" key="2">
    <source>
        <dbReference type="ARBA" id="ARBA00022603"/>
    </source>
</evidence>
<protein>
    <submittedName>
        <fullName evidence="6">Release factor glutamine methyltransferase</fullName>
    </submittedName>
</protein>
<dbReference type="Pfam" id="PF05175">
    <property type="entry name" value="MTS"/>
    <property type="match status" value="1"/>
</dbReference>
<dbReference type="GO" id="GO:0008276">
    <property type="term" value="F:protein methyltransferase activity"/>
    <property type="evidence" value="ECO:0007669"/>
    <property type="project" value="TreeGrafter"/>
</dbReference>
<evidence type="ECO:0000256" key="3">
    <source>
        <dbReference type="ARBA" id="ARBA00022679"/>
    </source>
</evidence>
<dbReference type="InterPro" id="IPR029063">
    <property type="entry name" value="SAM-dependent_MTases_sf"/>
</dbReference>
<dbReference type="Proteomes" id="UP000184452">
    <property type="component" value="Unassembled WGS sequence"/>
</dbReference>
<keyword evidence="3 6" id="KW-0808">Transferase</keyword>
<evidence type="ECO:0000313" key="6">
    <source>
        <dbReference type="EMBL" id="SHJ45491.1"/>
    </source>
</evidence>
<dbReference type="EMBL" id="FQZK01000006">
    <property type="protein sequence ID" value="SHJ45491.1"/>
    <property type="molecule type" value="Genomic_DNA"/>
</dbReference>
<dbReference type="SUPFAM" id="SSF53335">
    <property type="entry name" value="S-adenosyl-L-methionine-dependent methyltransferases"/>
    <property type="match status" value="1"/>
</dbReference>
<dbReference type="AlphaFoldDB" id="A0A1M6JFL1"/>
<gene>
    <name evidence="6" type="ORF">SAMN05421803_106118</name>
</gene>
<keyword evidence="7" id="KW-1185">Reference proteome</keyword>
<evidence type="ECO:0000256" key="4">
    <source>
        <dbReference type="ARBA" id="ARBA00022691"/>
    </source>
</evidence>
<proteinExistence type="inferred from homology"/>
<evidence type="ECO:0000313" key="7">
    <source>
        <dbReference type="Proteomes" id="UP000184452"/>
    </source>
</evidence>
<evidence type="ECO:0000259" key="5">
    <source>
        <dbReference type="Pfam" id="PF05175"/>
    </source>
</evidence>
<dbReference type="PROSITE" id="PS00092">
    <property type="entry name" value="N6_MTASE"/>
    <property type="match status" value="1"/>
</dbReference>
<keyword evidence="2 6" id="KW-0489">Methyltransferase</keyword>
<sequence length="217" mass="23121">MLLMRLPGVYRAQHDTSLLRTVLRRRGGVAGRSVLDVGSGTGALGIEAVRAGAASLTSVDLSLRSVMTSWLNSRLHGVPATVRRGDLFAPVGPRRFDLVLANPPYVPAAAPRPPRHRMARCWDAGPDGRILLDRICAGAPGVLNEGGALLLVQSGLADEHATLDRLDAAGLVPAVLARGRIPFGPVLRSRVRELRERGLLAPGQVEEELVVIEARHG</sequence>
<dbReference type="STRING" id="758803.SAMN05421803_106118"/>
<dbReference type="InterPro" id="IPR007848">
    <property type="entry name" value="Small_mtfrase_dom"/>
</dbReference>
<evidence type="ECO:0000256" key="1">
    <source>
        <dbReference type="ARBA" id="ARBA00006149"/>
    </source>
</evidence>
<dbReference type="NCBIfam" id="TIGR00537">
    <property type="entry name" value="hemK_rel_arch"/>
    <property type="match status" value="1"/>
</dbReference>
<organism evidence="6 7">
    <name type="scientific">Nocardiopsis flavescens</name>
    <dbReference type="NCBI Taxonomy" id="758803"/>
    <lineage>
        <taxon>Bacteria</taxon>
        <taxon>Bacillati</taxon>
        <taxon>Actinomycetota</taxon>
        <taxon>Actinomycetes</taxon>
        <taxon>Streptosporangiales</taxon>
        <taxon>Nocardiopsidaceae</taxon>
        <taxon>Nocardiopsis</taxon>
    </lineage>
</organism>
<dbReference type="PANTHER" id="PTHR45875:SF1">
    <property type="entry name" value="METHYLTRANSFERASE N6AMT1"/>
    <property type="match status" value="1"/>
</dbReference>
<dbReference type="GO" id="GO:0032259">
    <property type="term" value="P:methylation"/>
    <property type="evidence" value="ECO:0007669"/>
    <property type="project" value="UniProtKB-KW"/>
</dbReference>
<dbReference type="GO" id="GO:0035657">
    <property type="term" value="C:eRF1 methyltransferase complex"/>
    <property type="evidence" value="ECO:0007669"/>
    <property type="project" value="TreeGrafter"/>
</dbReference>
<feature type="domain" description="Methyltransferase small" evidence="5">
    <location>
        <begin position="6"/>
        <end position="106"/>
    </location>
</feature>
<dbReference type="CDD" id="cd02440">
    <property type="entry name" value="AdoMet_MTases"/>
    <property type="match status" value="1"/>
</dbReference>
<dbReference type="GO" id="GO:0008757">
    <property type="term" value="F:S-adenosylmethionine-dependent methyltransferase activity"/>
    <property type="evidence" value="ECO:0007669"/>
    <property type="project" value="TreeGrafter"/>
</dbReference>
<dbReference type="Gene3D" id="3.40.50.150">
    <property type="entry name" value="Vaccinia Virus protein VP39"/>
    <property type="match status" value="1"/>
</dbReference>
<comment type="similarity">
    <text evidence="1">Belongs to the eukaryotic/archaeal PrmC-related family.</text>
</comment>
<dbReference type="InterPro" id="IPR002052">
    <property type="entry name" value="DNA_methylase_N6_adenine_CS"/>
</dbReference>
<dbReference type="GO" id="GO:0008170">
    <property type="term" value="F:N-methyltransferase activity"/>
    <property type="evidence" value="ECO:0007669"/>
    <property type="project" value="UniProtKB-ARBA"/>
</dbReference>
<dbReference type="GO" id="GO:0003676">
    <property type="term" value="F:nucleic acid binding"/>
    <property type="evidence" value="ECO:0007669"/>
    <property type="project" value="InterPro"/>
</dbReference>
<dbReference type="InterPro" id="IPR052190">
    <property type="entry name" value="Euk-Arch_PrmC-MTase"/>
</dbReference>
<keyword evidence="4" id="KW-0949">S-adenosyl-L-methionine</keyword>
<reference evidence="6 7" key="1">
    <citation type="submission" date="2016-11" db="EMBL/GenBank/DDBJ databases">
        <authorList>
            <person name="Jaros S."/>
            <person name="Januszkiewicz K."/>
            <person name="Wedrychowicz H."/>
        </authorList>
    </citation>
    <scope>NUCLEOTIDE SEQUENCE [LARGE SCALE GENOMIC DNA]</scope>
    <source>
        <strain evidence="6 7">CGMCC 4.5723</strain>
    </source>
</reference>
<dbReference type="InterPro" id="IPR004557">
    <property type="entry name" value="PrmC-related"/>
</dbReference>